<evidence type="ECO:0000313" key="1">
    <source>
        <dbReference type="EMBL" id="GBM54207.1"/>
    </source>
</evidence>
<name>A0A4Y2GLZ6_ARAVE</name>
<reference evidence="1 2" key="1">
    <citation type="journal article" date="2019" name="Sci. Rep.">
        <title>Orb-weaving spider Araneus ventricosus genome elucidates the spidroin gene catalogue.</title>
        <authorList>
            <person name="Kono N."/>
            <person name="Nakamura H."/>
            <person name="Ohtoshi R."/>
            <person name="Moran D.A.P."/>
            <person name="Shinohara A."/>
            <person name="Yoshida Y."/>
            <person name="Fujiwara M."/>
            <person name="Mori M."/>
            <person name="Tomita M."/>
            <person name="Arakawa K."/>
        </authorList>
    </citation>
    <scope>NUCLEOTIDE SEQUENCE [LARGE SCALE GENOMIC DNA]</scope>
</reference>
<comment type="caution">
    <text evidence="1">The sequence shown here is derived from an EMBL/GenBank/DDBJ whole genome shotgun (WGS) entry which is preliminary data.</text>
</comment>
<organism evidence="1 2">
    <name type="scientific">Araneus ventricosus</name>
    <name type="common">Orbweaver spider</name>
    <name type="synonym">Epeira ventricosa</name>
    <dbReference type="NCBI Taxonomy" id="182803"/>
    <lineage>
        <taxon>Eukaryota</taxon>
        <taxon>Metazoa</taxon>
        <taxon>Ecdysozoa</taxon>
        <taxon>Arthropoda</taxon>
        <taxon>Chelicerata</taxon>
        <taxon>Arachnida</taxon>
        <taxon>Araneae</taxon>
        <taxon>Araneomorphae</taxon>
        <taxon>Entelegynae</taxon>
        <taxon>Araneoidea</taxon>
        <taxon>Araneidae</taxon>
        <taxon>Araneus</taxon>
    </lineage>
</organism>
<proteinExistence type="predicted"/>
<dbReference type="AlphaFoldDB" id="A0A4Y2GLZ6"/>
<gene>
    <name evidence="1" type="ORF">AVEN_11271_1</name>
</gene>
<evidence type="ECO:0000313" key="2">
    <source>
        <dbReference type="Proteomes" id="UP000499080"/>
    </source>
</evidence>
<sequence length="107" mass="12195">MACCIGARLVNSVIKAIYASGIKVTLWSDSTVSLWWIKEYRDWSVFVANRVKEIRELTGFRSCSILLKPVKVFIFLKSNKLLDDIDCTQFHSLNAQNTMGPLSFVFT</sequence>
<dbReference type="EMBL" id="BGPR01001448">
    <property type="protein sequence ID" value="GBM54207.1"/>
    <property type="molecule type" value="Genomic_DNA"/>
</dbReference>
<dbReference type="OrthoDB" id="5983986at2759"/>
<keyword evidence="2" id="KW-1185">Reference proteome</keyword>
<accession>A0A4Y2GLZ6</accession>
<dbReference type="Proteomes" id="UP000499080">
    <property type="component" value="Unassembled WGS sequence"/>
</dbReference>
<protein>
    <submittedName>
        <fullName evidence="1">Uncharacterized protein</fullName>
    </submittedName>
</protein>